<reference evidence="3" key="1">
    <citation type="journal article" date="2022" name="DNA Res.">
        <title>Genome analysis of five recently described species of the CUG-Ser clade uncovers Candida theae as a new hybrid lineage with pathogenic potential in the Candida parapsilosis species complex.</title>
        <authorList>
            <person name="Mixao V."/>
            <person name="Del Olmo V."/>
            <person name="Hegedusova E."/>
            <person name="Saus E."/>
            <person name="Pryszcz L."/>
            <person name="Cillingova A."/>
            <person name="Nosek J."/>
            <person name="Gabaldon T."/>
        </authorList>
    </citation>
    <scope>NUCLEOTIDE SEQUENCE</scope>
    <source>
        <strain evidence="3">CBS 10844</strain>
    </source>
</reference>
<feature type="compositionally biased region" description="Low complexity" evidence="1">
    <location>
        <begin position="105"/>
        <end position="121"/>
    </location>
</feature>
<evidence type="ECO:0000256" key="2">
    <source>
        <dbReference type="SAM" id="Phobius"/>
    </source>
</evidence>
<proteinExistence type="predicted"/>
<evidence type="ECO:0000313" key="3">
    <source>
        <dbReference type="EMBL" id="KAI3406562.2"/>
    </source>
</evidence>
<dbReference type="AlphaFoldDB" id="A0AAI9WZN7"/>
<comment type="caution">
    <text evidence="3">The sequence shown here is derived from an EMBL/GenBank/DDBJ whole genome shotgun (WGS) entry which is preliminary data.</text>
</comment>
<protein>
    <submittedName>
        <fullName evidence="3">Uncharacterized protein</fullName>
    </submittedName>
</protein>
<organism evidence="3 4">
    <name type="scientific">Candida oxycetoniae</name>
    <dbReference type="NCBI Taxonomy" id="497107"/>
    <lineage>
        <taxon>Eukaryota</taxon>
        <taxon>Fungi</taxon>
        <taxon>Dikarya</taxon>
        <taxon>Ascomycota</taxon>
        <taxon>Saccharomycotina</taxon>
        <taxon>Pichiomycetes</taxon>
        <taxon>Debaryomycetaceae</taxon>
        <taxon>Candida/Lodderomyces clade</taxon>
        <taxon>Candida</taxon>
    </lineage>
</organism>
<feature type="compositionally biased region" description="Polar residues" evidence="1">
    <location>
        <begin position="128"/>
        <end position="143"/>
    </location>
</feature>
<feature type="region of interest" description="Disordered" evidence="1">
    <location>
        <begin position="93"/>
        <end position="154"/>
    </location>
</feature>
<keyword evidence="4" id="KW-1185">Reference proteome</keyword>
<dbReference type="GeneID" id="73378311"/>
<dbReference type="EMBL" id="JAHUZD010000023">
    <property type="protein sequence ID" value="KAI3406562.2"/>
    <property type="molecule type" value="Genomic_DNA"/>
</dbReference>
<accession>A0AAI9WZN7</accession>
<gene>
    <name evidence="3" type="ORF">KGF56_000694</name>
</gene>
<dbReference type="Pfam" id="PF12273">
    <property type="entry name" value="RCR"/>
    <property type="match status" value="1"/>
</dbReference>
<keyword evidence="2" id="KW-0812">Transmembrane</keyword>
<dbReference type="InterPro" id="IPR020999">
    <property type="entry name" value="Chitin_synth_reg_RCR"/>
</dbReference>
<sequence length="154" mass="17045">MDDNQSAANEIHSTMNDIRFSRWLITLILIPIFAIILALLIWRRVKRRRQGKVVPVYNTAPQGGGGAYAMYGPPPIPNGQYYGNNNMDYAKHQENFSYVPPPYPQQNTQGHTQGHYQGQDGAEASSGYIPQQQGVSDSTTNYSAPDGPPPAHSK</sequence>
<evidence type="ECO:0000256" key="1">
    <source>
        <dbReference type="SAM" id="MobiDB-lite"/>
    </source>
</evidence>
<dbReference type="RefSeq" id="XP_049182307.1">
    <property type="nucleotide sequence ID" value="XM_049326631.1"/>
</dbReference>
<dbReference type="Proteomes" id="UP001202479">
    <property type="component" value="Unassembled WGS sequence"/>
</dbReference>
<keyword evidence="2" id="KW-0472">Membrane</keyword>
<evidence type="ECO:0000313" key="4">
    <source>
        <dbReference type="Proteomes" id="UP001202479"/>
    </source>
</evidence>
<keyword evidence="2" id="KW-1133">Transmembrane helix</keyword>
<feature type="transmembrane region" description="Helical" evidence="2">
    <location>
        <begin position="20"/>
        <end position="42"/>
    </location>
</feature>
<name>A0AAI9WZN7_9ASCO</name>